<dbReference type="GO" id="GO:0000149">
    <property type="term" value="F:SNARE binding"/>
    <property type="evidence" value="ECO:0007669"/>
    <property type="project" value="TreeGrafter"/>
</dbReference>
<evidence type="ECO:0000256" key="2">
    <source>
        <dbReference type="ARBA" id="ARBA00022448"/>
    </source>
</evidence>
<sequence>MTTGSKFDEEYAKSVKKEAVEFVKSLFYCPEQLEKLDVHLAKEIKKEKKLAESIKTNVKNHVENISATLKELRISLAEATALHAGISEVETLAKECQKYFKNIEKLINCSQSGSRTSQTLNLLKQIIDMNPKIESTKEMLTEMQLLHVHKNLRQLENIRDRILAKNFDISSTRVTRSYEKSLLVKNFEPIFRLSSELFEKIQNVLKHISQFAVQDPAQLVSALRIIEREEKIDDYWKQISPNNTSANVYVPSDRPKKWASFINQAIAESISESIAKIRTTIDSTDKFATTNYLEYIKNLIFTELMTIQTHAVRCFPPSYQILTRVTQTFHQVISEVLGEILSNLGDTPTEVDIVAILLFEKEYTGEKLFGNKKFNASILQIIRNSEPLLSQDLISKLELNYQTIICESLIQKVARIIALEKRGLENDTEPGMVGNLYCTFLSSFYQDFVGIKITYARRLSKTMFECVFKYCVGAFEQLIANYSNLLVQYRDEQWPGPGHSPQSTGISNISSLFMSDAANRTSGDKGPPKYQHFVQNCIAFANNCIVIKKAAKTLFLEVFDDVDLSPKSETSRMEHIDTSKEEYNNRYLNIVSQADDISEDCLNIICRDYINDLNEPFEMLLTQRWRENAHEWSEGFNNTLQSLGHILENLNASYHPDLYKRIDYSVGFLYLNRFLNFKSKFNSAEVVKFGNIIYSDGLSLCKTFAQKCNIESKDTYSYALVMCAGMFKNPDPECAYLELIDIAATFSDFTDEHAIALLKKREDITKDQIKMVKAVLEKGRQKNQVPKSGVFSEIKVA</sequence>
<dbReference type="Gene3D" id="1.10.357.70">
    <property type="entry name" value="Exocyst complex component Sec6, C-terminal domain"/>
    <property type="match status" value="1"/>
</dbReference>
<dbReference type="OMA" id="CAYLELI"/>
<evidence type="ECO:0000313" key="4">
    <source>
        <dbReference type="EMBL" id="KII70395.1"/>
    </source>
</evidence>
<evidence type="ECO:0000313" key="5">
    <source>
        <dbReference type="Proteomes" id="UP000031668"/>
    </source>
</evidence>
<comment type="similarity">
    <text evidence="1">Belongs to the SEC6 family.</text>
</comment>
<dbReference type="AlphaFoldDB" id="A0A0C2N1Y6"/>
<proteinExistence type="inferred from homology"/>
<organism evidence="4 5">
    <name type="scientific">Thelohanellus kitauei</name>
    <name type="common">Myxosporean</name>
    <dbReference type="NCBI Taxonomy" id="669202"/>
    <lineage>
        <taxon>Eukaryota</taxon>
        <taxon>Metazoa</taxon>
        <taxon>Cnidaria</taxon>
        <taxon>Myxozoa</taxon>
        <taxon>Myxosporea</taxon>
        <taxon>Bivalvulida</taxon>
        <taxon>Platysporina</taxon>
        <taxon>Myxobolidae</taxon>
        <taxon>Thelohanellus</taxon>
    </lineage>
</organism>
<accession>A0A0C2N1Y6</accession>
<dbReference type="Proteomes" id="UP000031668">
    <property type="component" value="Unassembled WGS sequence"/>
</dbReference>
<gene>
    <name evidence="4" type="ORF">RF11_00180</name>
</gene>
<dbReference type="PANTHER" id="PTHR21292:SF1">
    <property type="entry name" value="EXOCYST COMPLEX COMPONENT 3"/>
    <property type="match status" value="1"/>
</dbReference>
<evidence type="ECO:0000256" key="1">
    <source>
        <dbReference type="ARBA" id="ARBA00009447"/>
    </source>
</evidence>
<dbReference type="InterPro" id="IPR010326">
    <property type="entry name" value="EXOC3/Sec6"/>
</dbReference>
<comment type="caution">
    <text evidence="4">The sequence shown here is derived from an EMBL/GenBank/DDBJ whole genome shotgun (WGS) entry which is preliminary data.</text>
</comment>
<evidence type="ECO:0000256" key="3">
    <source>
        <dbReference type="ARBA" id="ARBA00022483"/>
    </source>
</evidence>
<name>A0A0C2N1Y6_THEKT</name>
<keyword evidence="2" id="KW-0813">Transport</keyword>
<dbReference type="GO" id="GO:0006887">
    <property type="term" value="P:exocytosis"/>
    <property type="evidence" value="ECO:0007669"/>
    <property type="project" value="UniProtKB-KW"/>
</dbReference>
<dbReference type="GO" id="GO:0051601">
    <property type="term" value="P:exocyst localization"/>
    <property type="evidence" value="ECO:0007669"/>
    <property type="project" value="TreeGrafter"/>
</dbReference>
<dbReference type="OrthoDB" id="10047020at2759"/>
<dbReference type="GO" id="GO:0000145">
    <property type="term" value="C:exocyst"/>
    <property type="evidence" value="ECO:0007669"/>
    <property type="project" value="InterPro"/>
</dbReference>
<dbReference type="Pfam" id="PF06046">
    <property type="entry name" value="Sec6"/>
    <property type="match status" value="1"/>
</dbReference>
<dbReference type="InterPro" id="IPR042532">
    <property type="entry name" value="EXOC3/Sec6_C"/>
</dbReference>
<dbReference type="PANTHER" id="PTHR21292">
    <property type="entry name" value="EXOCYST COMPLEX COMPONENT SEC6-RELATED"/>
    <property type="match status" value="1"/>
</dbReference>
<keyword evidence="5" id="KW-1185">Reference proteome</keyword>
<dbReference type="EMBL" id="JWZT01002083">
    <property type="protein sequence ID" value="KII70395.1"/>
    <property type="molecule type" value="Genomic_DNA"/>
</dbReference>
<keyword evidence="3" id="KW-0268">Exocytosis</keyword>
<reference evidence="4 5" key="1">
    <citation type="journal article" date="2014" name="Genome Biol. Evol.">
        <title>The genome of the myxosporean Thelohanellus kitauei shows adaptations to nutrient acquisition within its fish host.</title>
        <authorList>
            <person name="Yang Y."/>
            <person name="Xiong J."/>
            <person name="Zhou Z."/>
            <person name="Huo F."/>
            <person name="Miao W."/>
            <person name="Ran C."/>
            <person name="Liu Y."/>
            <person name="Zhang J."/>
            <person name="Feng J."/>
            <person name="Wang M."/>
            <person name="Wang M."/>
            <person name="Wang L."/>
            <person name="Yao B."/>
        </authorList>
    </citation>
    <scope>NUCLEOTIDE SEQUENCE [LARGE SCALE GENOMIC DNA]</scope>
    <source>
        <strain evidence="4">Wuqing</strain>
    </source>
</reference>
<protein>
    <submittedName>
        <fullName evidence="4">Exocyst complex component 3</fullName>
    </submittedName>
</protein>